<feature type="domain" description="RNase H type-1" evidence="1">
    <location>
        <begin position="1"/>
        <end position="29"/>
    </location>
</feature>
<dbReference type="Proteomes" id="UP000027073">
    <property type="component" value="Unassembled WGS sequence"/>
</dbReference>
<evidence type="ECO:0000313" key="3">
    <source>
        <dbReference type="Proteomes" id="UP000027073"/>
    </source>
</evidence>
<gene>
    <name evidence="2" type="ORF">PLEOSDRAFT_1016581</name>
</gene>
<evidence type="ECO:0000313" key="2">
    <source>
        <dbReference type="EMBL" id="KDQ26831.1"/>
    </source>
</evidence>
<feature type="non-terminal residue" evidence="2">
    <location>
        <position position="80"/>
    </location>
</feature>
<reference evidence="3" key="1">
    <citation type="journal article" date="2014" name="Proc. Natl. Acad. Sci. U.S.A.">
        <title>Extensive sampling of basidiomycete genomes demonstrates inadequacy of the white-rot/brown-rot paradigm for wood decay fungi.</title>
        <authorList>
            <person name="Riley R."/>
            <person name="Salamov A.A."/>
            <person name="Brown D.W."/>
            <person name="Nagy L.G."/>
            <person name="Floudas D."/>
            <person name="Held B.W."/>
            <person name="Levasseur A."/>
            <person name="Lombard V."/>
            <person name="Morin E."/>
            <person name="Otillar R."/>
            <person name="Lindquist E.A."/>
            <person name="Sun H."/>
            <person name="LaButti K.M."/>
            <person name="Schmutz J."/>
            <person name="Jabbour D."/>
            <person name="Luo H."/>
            <person name="Baker S.E."/>
            <person name="Pisabarro A.G."/>
            <person name="Walton J.D."/>
            <person name="Blanchette R.A."/>
            <person name="Henrissat B."/>
            <person name="Martin F."/>
            <person name="Cullen D."/>
            <person name="Hibbett D.S."/>
            <person name="Grigoriev I.V."/>
        </authorList>
    </citation>
    <scope>NUCLEOTIDE SEQUENCE [LARGE SCALE GENOMIC DNA]</scope>
    <source>
        <strain evidence="3">PC15</strain>
    </source>
</reference>
<dbReference type="GO" id="GO:0004523">
    <property type="term" value="F:RNA-DNA hybrid ribonuclease activity"/>
    <property type="evidence" value="ECO:0007669"/>
    <property type="project" value="InterPro"/>
</dbReference>
<feature type="non-terminal residue" evidence="2">
    <location>
        <position position="1"/>
    </location>
</feature>
<dbReference type="EMBL" id="KL198009">
    <property type="protein sequence ID" value="KDQ26831.1"/>
    <property type="molecule type" value="Genomic_DNA"/>
</dbReference>
<dbReference type="InterPro" id="IPR012337">
    <property type="entry name" value="RNaseH-like_sf"/>
</dbReference>
<proteinExistence type="predicted"/>
<dbReference type="SUPFAM" id="SSF53098">
    <property type="entry name" value="Ribonuclease H-like"/>
    <property type="match status" value="1"/>
</dbReference>
<dbReference type="PROSITE" id="PS50879">
    <property type="entry name" value="RNASE_H_1"/>
    <property type="match status" value="1"/>
</dbReference>
<sequence length="80" mass="9186">IKLIVHWIPGHEGVEGNERADKAVKEAAEGWVSKRSSLPAPLWEKDAIKRSTAAASQVYEEKLKRRARKGWERSERYGRM</sequence>
<accession>A0A067NTA9</accession>
<dbReference type="InterPro" id="IPR036397">
    <property type="entry name" value="RNaseH_sf"/>
</dbReference>
<dbReference type="AlphaFoldDB" id="A0A067NTA9"/>
<dbReference type="STRING" id="1137138.A0A067NTA9"/>
<organism evidence="2 3">
    <name type="scientific">Pleurotus ostreatus (strain PC15)</name>
    <name type="common">Oyster mushroom</name>
    <dbReference type="NCBI Taxonomy" id="1137138"/>
    <lineage>
        <taxon>Eukaryota</taxon>
        <taxon>Fungi</taxon>
        <taxon>Dikarya</taxon>
        <taxon>Basidiomycota</taxon>
        <taxon>Agaricomycotina</taxon>
        <taxon>Agaricomycetes</taxon>
        <taxon>Agaricomycetidae</taxon>
        <taxon>Agaricales</taxon>
        <taxon>Pleurotineae</taxon>
        <taxon>Pleurotaceae</taxon>
        <taxon>Pleurotus</taxon>
    </lineage>
</organism>
<dbReference type="Gene3D" id="3.30.420.10">
    <property type="entry name" value="Ribonuclease H-like superfamily/Ribonuclease H"/>
    <property type="match status" value="1"/>
</dbReference>
<evidence type="ECO:0000259" key="1">
    <source>
        <dbReference type="PROSITE" id="PS50879"/>
    </source>
</evidence>
<dbReference type="GO" id="GO:0003676">
    <property type="term" value="F:nucleic acid binding"/>
    <property type="evidence" value="ECO:0007669"/>
    <property type="project" value="InterPro"/>
</dbReference>
<dbReference type="OrthoDB" id="3265515at2759"/>
<protein>
    <recommendedName>
        <fullName evidence="1">RNase H type-1 domain-containing protein</fullName>
    </recommendedName>
</protein>
<name>A0A067NTA9_PLEO1</name>
<dbReference type="HOGENOM" id="CLU_164205_1_1_1"/>
<dbReference type="VEuPathDB" id="FungiDB:PLEOSDRAFT_1016581"/>
<dbReference type="InterPro" id="IPR002156">
    <property type="entry name" value="RNaseH_domain"/>
</dbReference>
<dbReference type="InParanoid" id="A0A067NTA9"/>